<keyword evidence="3" id="KW-1185">Reference proteome</keyword>
<sequence length="197" mass="22292">KPEDSSDEISNPDDEVCNTLPSGPLYEHDYFPGDDDHDYTKPRSNTLLSPLTIILKSEKTLEELSDMVQHLVKEHPELIPSAKQLLEALDCDCDENKPAQKAMELLKNQHVLQGFVKKFAEGYALLLDVHMLADDVLEGITVADRVALIRRDPSLDACVSAKEDVDVDIMRGALCILVGYWIDYRLETWFYEQSTNL</sequence>
<feature type="compositionally biased region" description="Acidic residues" evidence="1">
    <location>
        <begin position="1"/>
        <end position="16"/>
    </location>
</feature>
<dbReference type="OrthoDB" id="10333535at2759"/>
<organism evidence="2 3">
    <name type="scientific">Striga hermonthica</name>
    <name type="common">Purple witchweed</name>
    <name type="synonym">Buchnera hermonthica</name>
    <dbReference type="NCBI Taxonomy" id="68872"/>
    <lineage>
        <taxon>Eukaryota</taxon>
        <taxon>Viridiplantae</taxon>
        <taxon>Streptophyta</taxon>
        <taxon>Embryophyta</taxon>
        <taxon>Tracheophyta</taxon>
        <taxon>Spermatophyta</taxon>
        <taxon>Magnoliopsida</taxon>
        <taxon>eudicotyledons</taxon>
        <taxon>Gunneridae</taxon>
        <taxon>Pentapetalae</taxon>
        <taxon>asterids</taxon>
        <taxon>lamiids</taxon>
        <taxon>Lamiales</taxon>
        <taxon>Orobanchaceae</taxon>
        <taxon>Buchnereae</taxon>
        <taxon>Striga</taxon>
    </lineage>
</organism>
<feature type="non-terminal residue" evidence="2">
    <location>
        <position position="1"/>
    </location>
</feature>
<gene>
    <name evidence="2" type="ORF">SHERM_18174</name>
</gene>
<dbReference type="Proteomes" id="UP001153555">
    <property type="component" value="Unassembled WGS sequence"/>
</dbReference>
<feature type="region of interest" description="Disordered" evidence="1">
    <location>
        <begin position="1"/>
        <end position="43"/>
    </location>
</feature>
<proteinExistence type="predicted"/>
<comment type="caution">
    <text evidence="2">The sequence shown here is derived from an EMBL/GenBank/DDBJ whole genome shotgun (WGS) entry which is preliminary data.</text>
</comment>
<evidence type="ECO:0000313" key="3">
    <source>
        <dbReference type="Proteomes" id="UP001153555"/>
    </source>
</evidence>
<name>A0A9N7N006_STRHE</name>
<evidence type="ECO:0000256" key="1">
    <source>
        <dbReference type="SAM" id="MobiDB-lite"/>
    </source>
</evidence>
<feature type="non-terminal residue" evidence="2">
    <location>
        <position position="197"/>
    </location>
</feature>
<protein>
    <submittedName>
        <fullName evidence="2">Uncharacterized protein</fullName>
    </submittedName>
</protein>
<dbReference type="EMBL" id="CACSLK010019758">
    <property type="protein sequence ID" value="CAA0819922.1"/>
    <property type="molecule type" value="Genomic_DNA"/>
</dbReference>
<dbReference type="AlphaFoldDB" id="A0A9N7N006"/>
<reference evidence="2" key="1">
    <citation type="submission" date="2019-12" db="EMBL/GenBank/DDBJ databases">
        <authorList>
            <person name="Scholes J."/>
        </authorList>
    </citation>
    <scope>NUCLEOTIDE SEQUENCE</scope>
</reference>
<accession>A0A9N7N006</accession>
<evidence type="ECO:0000313" key="2">
    <source>
        <dbReference type="EMBL" id="CAA0819922.1"/>
    </source>
</evidence>